<evidence type="ECO:0000256" key="1">
    <source>
        <dbReference type="SAM" id="MobiDB-lite"/>
    </source>
</evidence>
<feature type="region of interest" description="Disordered" evidence="1">
    <location>
        <begin position="68"/>
        <end position="143"/>
    </location>
</feature>
<feature type="compositionally biased region" description="Polar residues" evidence="1">
    <location>
        <begin position="184"/>
        <end position="198"/>
    </location>
</feature>
<evidence type="ECO:0000256" key="2">
    <source>
        <dbReference type="SAM" id="Phobius"/>
    </source>
</evidence>
<keyword evidence="4" id="KW-1185">Reference proteome</keyword>
<feature type="region of interest" description="Disordered" evidence="1">
    <location>
        <begin position="181"/>
        <end position="216"/>
    </location>
</feature>
<reference evidence="3 4" key="1">
    <citation type="submission" date="2024-09" db="EMBL/GenBank/DDBJ databases">
        <title>Rethinking Asexuality: The Enigmatic Case of Functional Sexual Genes in Lepraria (Stereocaulaceae).</title>
        <authorList>
            <person name="Doellman M."/>
            <person name="Sun Y."/>
            <person name="Barcenas-Pena A."/>
            <person name="Lumbsch H.T."/>
            <person name="Grewe F."/>
        </authorList>
    </citation>
    <scope>NUCLEOTIDE SEQUENCE [LARGE SCALE GENOMIC DNA]</scope>
    <source>
        <strain evidence="3 4">Grewe 0041</strain>
    </source>
</reference>
<accession>A0ABR4AM95</accession>
<organism evidence="3 4">
    <name type="scientific">Lepraria finkii</name>
    <dbReference type="NCBI Taxonomy" id="1340010"/>
    <lineage>
        <taxon>Eukaryota</taxon>
        <taxon>Fungi</taxon>
        <taxon>Dikarya</taxon>
        <taxon>Ascomycota</taxon>
        <taxon>Pezizomycotina</taxon>
        <taxon>Lecanoromycetes</taxon>
        <taxon>OSLEUM clade</taxon>
        <taxon>Lecanoromycetidae</taxon>
        <taxon>Lecanorales</taxon>
        <taxon>Lecanorineae</taxon>
        <taxon>Stereocaulaceae</taxon>
        <taxon>Lepraria</taxon>
    </lineage>
</organism>
<keyword evidence="2" id="KW-1133">Transmembrane helix</keyword>
<dbReference type="Proteomes" id="UP001590951">
    <property type="component" value="Unassembled WGS sequence"/>
</dbReference>
<name>A0ABR4AM95_9LECA</name>
<comment type="caution">
    <text evidence="3">The sequence shown here is derived from an EMBL/GenBank/DDBJ whole genome shotgun (WGS) entry which is preliminary data.</text>
</comment>
<dbReference type="EMBL" id="JBHFEH010000111">
    <property type="protein sequence ID" value="KAL2046616.1"/>
    <property type="molecule type" value="Genomic_DNA"/>
</dbReference>
<feature type="compositionally biased region" description="Low complexity" evidence="1">
    <location>
        <begin position="11"/>
        <end position="22"/>
    </location>
</feature>
<protein>
    <submittedName>
        <fullName evidence="3">Uncharacterized protein</fullName>
    </submittedName>
</protein>
<sequence length="465" mass="48611">MAAAAPPVSPIPTIATGPAGTPTATEFVTVKYSSAPAGGPYTPTTQTIPFSDAVAAYSSALSLYSKSTATATGSSPNPTTSTFATPTATAARSSTSSSVTPSPPTFSTGTPNSSTTTNPSSSATSTSSGTSAPPSTNPAAINSSGHGLSNGTVAGIVIGVAVGLALITFLATFLAMRRRRGSGAKNNSGVLDTGSQHYQDSEPKGPSVIETPSGSTAFENFLPQSADDKTVQNNVKTTLDHIELHVENFYQNASASGARSADAELATFNSPYLPSSLAALLPQTNNRVLLNKHALAHFITSCISATASPDWSLLPEDFVLLPSAIRAANSSRSTKPGFGQSMSRWRVLTAYLRPNPLDDTSYIAQRDHQINEMVQVFSGAFAPWQNPKYKDKERVESLSAILKEAAGLGIWMFSQPSELQFQWPKHSEVGSNKVAVTPALVKLTDERGQSLSQPQVMIKIAAQKV</sequence>
<feature type="transmembrane region" description="Helical" evidence="2">
    <location>
        <begin position="153"/>
        <end position="176"/>
    </location>
</feature>
<evidence type="ECO:0000313" key="3">
    <source>
        <dbReference type="EMBL" id="KAL2046616.1"/>
    </source>
</evidence>
<gene>
    <name evidence="3" type="ORF">ABVK25_011697</name>
</gene>
<keyword evidence="2" id="KW-0812">Transmembrane</keyword>
<proteinExistence type="predicted"/>
<evidence type="ECO:0000313" key="4">
    <source>
        <dbReference type="Proteomes" id="UP001590951"/>
    </source>
</evidence>
<keyword evidence="2" id="KW-0472">Membrane</keyword>
<feature type="region of interest" description="Disordered" evidence="1">
    <location>
        <begin position="1"/>
        <end position="22"/>
    </location>
</feature>